<sequence>MKPLSMKVKTHRLNRLIDKVQGMGAYRVEVDHIDDHDVIHLHLHRTKK</sequence>
<dbReference type="Proteomes" id="UP000049495">
    <property type="component" value="Unassembled WGS sequence"/>
</dbReference>
<organism evidence="1">
    <name type="scientific">Vibrio crassostreae</name>
    <dbReference type="NCBI Taxonomy" id="246167"/>
    <lineage>
        <taxon>Bacteria</taxon>
        <taxon>Pseudomonadati</taxon>
        <taxon>Pseudomonadota</taxon>
        <taxon>Gammaproteobacteria</taxon>
        <taxon>Vibrionales</taxon>
        <taxon>Vibrionaceae</taxon>
        <taxon>Vibrio</taxon>
    </lineage>
</organism>
<keyword evidence="4" id="KW-1185">Reference proteome</keyword>
<proteinExistence type="predicted"/>
<keyword evidence="1" id="KW-0614">Plasmid</keyword>
<evidence type="ECO:0000313" key="3">
    <source>
        <dbReference type="EMBL" id="CDT55837.1"/>
    </source>
</evidence>
<reference evidence="1" key="3">
    <citation type="submission" date="2016-08" db="EMBL/GenBank/DDBJ databases">
        <title>V. crassostreae, an oyster benign colonizer that turned into a pathogen after being invaded by a plasmid.</title>
        <authorList>
            <person name="Bruto M."/>
            <person name="James A."/>
            <person name="Petton B."/>
            <person name="Labreuche Y."/>
            <person name="Chenivesse S."/>
            <person name="Alunno-Bruscia M."/>
            <person name="Polz M.F."/>
            <person name="Le Roux F."/>
        </authorList>
    </citation>
    <scope>NUCLEOTIDE SEQUENCE</scope>
    <source>
        <strain evidence="1">J5-20</strain>
        <plasmid evidence="1">pGV1512</plasmid>
    </source>
</reference>
<geneLocation type="plasmid" evidence="1">
    <name>pGV1512</name>
</geneLocation>
<dbReference type="AlphaFoldDB" id="A0A1J0AJU4"/>
<accession>A0A1J0AJU4</accession>
<evidence type="ECO:0000313" key="4">
    <source>
        <dbReference type="Proteomes" id="UP000049077"/>
    </source>
</evidence>
<evidence type="ECO:0000313" key="2">
    <source>
        <dbReference type="EMBL" id="CDS95321.1"/>
    </source>
</evidence>
<dbReference type="EMBL" id="KX765275">
    <property type="protein sequence ID" value="APB62008.1"/>
    <property type="molecule type" value="Genomic_DNA"/>
</dbReference>
<dbReference type="Proteomes" id="UP000049077">
    <property type="component" value="Unassembled WGS sequence"/>
</dbReference>
<name>A0A1J0AJU4_9VIBR</name>
<protein>
    <submittedName>
        <fullName evidence="1">Uncharacterized protein</fullName>
    </submittedName>
</protein>
<evidence type="ECO:0000313" key="5">
    <source>
        <dbReference type="Proteomes" id="UP000049495"/>
    </source>
</evidence>
<dbReference type="EMBL" id="CCJV01000020">
    <property type="protein sequence ID" value="CDS95321.1"/>
    <property type="molecule type" value="Genomic_DNA"/>
</dbReference>
<reference evidence="5" key="1">
    <citation type="submission" date="2014-06" db="EMBL/GenBank/DDBJ databases">
        <authorList>
            <person name="Le Roux Frederique"/>
        </authorList>
    </citation>
    <scope>NUCLEOTIDE SEQUENCE [LARGE SCALE GENOMIC DNA]</scope>
    <source>
        <strain evidence="5">J5-5</strain>
    </source>
</reference>
<evidence type="ECO:0000313" key="1">
    <source>
        <dbReference type="EMBL" id="APB62008.1"/>
    </source>
</evidence>
<reference evidence="2 4" key="2">
    <citation type="submission" date="2014-06" db="EMBL/GenBank/DDBJ databases">
        <authorList>
            <person name="Le Roux F."/>
        </authorList>
    </citation>
    <scope>NUCLEOTIDE SEQUENCE</scope>
    <source>
        <strain evidence="3 4">J5-4</strain>
        <strain evidence="2">J5-5</strain>
    </source>
</reference>
<dbReference type="EMBL" id="CCJX01000159">
    <property type="protein sequence ID" value="CDT55837.1"/>
    <property type="molecule type" value="Genomic_DNA"/>
</dbReference>
<gene>
    <name evidence="3" type="ORF">VCR4J5_710006</name>
    <name evidence="2" type="ORF">VCR5J5_1160038</name>
</gene>